<name>A0A7C9AH92_OPUST</name>
<organism evidence="1">
    <name type="scientific">Opuntia streptacantha</name>
    <name type="common">Prickly pear cactus</name>
    <name type="synonym">Opuntia cardona</name>
    <dbReference type="NCBI Taxonomy" id="393608"/>
    <lineage>
        <taxon>Eukaryota</taxon>
        <taxon>Viridiplantae</taxon>
        <taxon>Streptophyta</taxon>
        <taxon>Embryophyta</taxon>
        <taxon>Tracheophyta</taxon>
        <taxon>Spermatophyta</taxon>
        <taxon>Magnoliopsida</taxon>
        <taxon>eudicotyledons</taxon>
        <taxon>Gunneridae</taxon>
        <taxon>Pentapetalae</taxon>
        <taxon>Caryophyllales</taxon>
        <taxon>Cactineae</taxon>
        <taxon>Cactaceae</taxon>
        <taxon>Opuntioideae</taxon>
        <taxon>Opuntia</taxon>
    </lineage>
</organism>
<evidence type="ECO:0000313" key="1">
    <source>
        <dbReference type="EMBL" id="MBA4668019.1"/>
    </source>
</evidence>
<dbReference type="EMBL" id="GISG01237718">
    <property type="protein sequence ID" value="MBA4668017.1"/>
    <property type="molecule type" value="Transcribed_RNA"/>
</dbReference>
<accession>A0A7C9AH92</accession>
<protein>
    <submittedName>
        <fullName evidence="1">Uncharacterized protein</fullName>
    </submittedName>
</protein>
<reference evidence="1" key="2">
    <citation type="submission" date="2020-07" db="EMBL/GenBank/DDBJ databases">
        <authorList>
            <person name="Vera ALvarez R."/>
            <person name="Arias-Moreno D.M."/>
            <person name="Jimenez-Jacinto V."/>
            <person name="Jimenez-Bremont J.F."/>
            <person name="Swaminathan K."/>
            <person name="Moose S.P."/>
            <person name="Guerrero-Gonzalez M.L."/>
            <person name="Marino-Ramirez L."/>
            <person name="Landsman D."/>
            <person name="Rodriguez-Kessler M."/>
            <person name="Delgado-Sanchez P."/>
        </authorList>
    </citation>
    <scope>NUCLEOTIDE SEQUENCE</scope>
    <source>
        <tissue evidence="1">Cladode</tissue>
    </source>
</reference>
<dbReference type="AlphaFoldDB" id="A0A7C9AH92"/>
<reference evidence="1" key="1">
    <citation type="journal article" date="2013" name="J. Plant Res.">
        <title>Effect of fungi and light on seed germination of three Opuntia species from semiarid lands of central Mexico.</title>
        <authorList>
            <person name="Delgado-Sanchez P."/>
            <person name="Jimenez-Bremont J.F."/>
            <person name="Guerrero-Gonzalez Mde L."/>
            <person name="Flores J."/>
        </authorList>
    </citation>
    <scope>NUCLEOTIDE SEQUENCE</scope>
    <source>
        <tissue evidence="1">Cladode</tissue>
    </source>
</reference>
<dbReference type="EMBL" id="GISG01237719">
    <property type="protein sequence ID" value="MBA4668018.1"/>
    <property type="molecule type" value="Transcribed_RNA"/>
</dbReference>
<sequence>MNQTQGCVISIFTYKASEGIFVHFFSQTAKCFRTTDWHYESNITVTFNRPITMKIEQLQLTTAHPPAVSVIKVSLPNTGSRHLGASAELPFVSFFKNRIQANL</sequence>
<proteinExistence type="predicted"/>
<dbReference type="EMBL" id="GISG01237720">
    <property type="protein sequence ID" value="MBA4668019.1"/>
    <property type="molecule type" value="Transcribed_RNA"/>
</dbReference>